<dbReference type="PANTHER" id="PTHR30118:SF6">
    <property type="entry name" value="HTH-TYPE TRANSCRIPTIONAL REGULATOR LEUO"/>
    <property type="match status" value="1"/>
</dbReference>
<accession>A0A2U2CBE0</accession>
<evidence type="ECO:0000256" key="1">
    <source>
        <dbReference type="ARBA" id="ARBA00009437"/>
    </source>
</evidence>
<evidence type="ECO:0000256" key="4">
    <source>
        <dbReference type="ARBA" id="ARBA00023163"/>
    </source>
</evidence>
<dbReference type="Gene3D" id="3.40.190.10">
    <property type="entry name" value="Periplasmic binding protein-like II"/>
    <property type="match status" value="2"/>
</dbReference>
<comment type="caution">
    <text evidence="6">The sequence shown here is derived from an EMBL/GenBank/DDBJ whole genome shotgun (WGS) entry which is preliminary data.</text>
</comment>
<dbReference type="EMBL" id="QEYD01000005">
    <property type="protein sequence ID" value="PWE29179.1"/>
    <property type="molecule type" value="Genomic_DNA"/>
</dbReference>
<evidence type="ECO:0000259" key="5">
    <source>
        <dbReference type="Pfam" id="PF03466"/>
    </source>
</evidence>
<evidence type="ECO:0000256" key="2">
    <source>
        <dbReference type="ARBA" id="ARBA00023015"/>
    </source>
</evidence>
<protein>
    <recommendedName>
        <fullName evidence="5">LysR substrate-binding domain-containing protein</fullName>
    </recommendedName>
</protein>
<keyword evidence="3" id="KW-0238">DNA-binding</keyword>
<dbReference type="OrthoDB" id="9774011at2"/>
<dbReference type="GO" id="GO:0003677">
    <property type="term" value="F:DNA binding"/>
    <property type="evidence" value="ECO:0007669"/>
    <property type="project" value="UniProtKB-KW"/>
</dbReference>
<evidence type="ECO:0000313" key="6">
    <source>
        <dbReference type="EMBL" id="PWE29179.1"/>
    </source>
</evidence>
<comment type="similarity">
    <text evidence="1">Belongs to the LysR transcriptional regulatory family.</text>
</comment>
<dbReference type="CDD" id="cd08417">
    <property type="entry name" value="PBP2_Nitroaromatics_like"/>
    <property type="match status" value="1"/>
</dbReference>
<dbReference type="InterPro" id="IPR037402">
    <property type="entry name" value="YidZ_PBP2"/>
</dbReference>
<proteinExistence type="inferred from homology"/>
<dbReference type="GO" id="GO:0006355">
    <property type="term" value="P:regulation of DNA-templated transcription"/>
    <property type="evidence" value="ECO:0007669"/>
    <property type="project" value="InterPro"/>
</dbReference>
<gene>
    <name evidence="6" type="ORF">C4N9_10245</name>
</gene>
<dbReference type="Pfam" id="PF03466">
    <property type="entry name" value="LysR_substrate"/>
    <property type="match status" value="1"/>
</dbReference>
<feature type="domain" description="LysR substrate-binding" evidence="5">
    <location>
        <begin position="18"/>
        <end position="213"/>
    </location>
</feature>
<evidence type="ECO:0000256" key="3">
    <source>
        <dbReference type="ARBA" id="ARBA00023125"/>
    </source>
</evidence>
<dbReference type="Proteomes" id="UP000244940">
    <property type="component" value="Unassembled WGS sequence"/>
</dbReference>
<evidence type="ECO:0000313" key="7">
    <source>
        <dbReference type="Proteomes" id="UP000244940"/>
    </source>
</evidence>
<keyword evidence="2" id="KW-0805">Transcription regulation</keyword>
<dbReference type="InterPro" id="IPR050389">
    <property type="entry name" value="LysR-type_TF"/>
</dbReference>
<dbReference type="AlphaFoldDB" id="A0A2U2CBE0"/>
<reference evidence="6 7" key="1">
    <citation type="submission" date="2018-05" db="EMBL/GenBank/DDBJ databases">
        <title>Pararhodobacter marina sp. nov., isolated from deep-sea water of the Indian Ocean.</title>
        <authorList>
            <person name="Lai Q.Sr."/>
            <person name="Liu X."/>
            <person name="Shao Z."/>
        </authorList>
    </citation>
    <scope>NUCLEOTIDE SEQUENCE [LARGE SCALE GENOMIC DNA]</scope>
    <source>
        <strain evidence="6 7">CIC4N-9</strain>
    </source>
</reference>
<organism evidence="6 7">
    <name type="scientific">Pararhodobacter marinus</name>
    <dbReference type="NCBI Taxonomy" id="2184063"/>
    <lineage>
        <taxon>Bacteria</taxon>
        <taxon>Pseudomonadati</taxon>
        <taxon>Pseudomonadota</taxon>
        <taxon>Alphaproteobacteria</taxon>
        <taxon>Rhodobacterales</taxon>
        <taxon>Paracoccaceae</taxon>
        <taxon>Pararhodobacter</taxon>
    </lineage>
</organism>
<keyword evidence="4" id="KW-0804">Transcription</keyword>
<keyword evidence="7" id="KW-1185">Reference proteome</keyword>
<dbReference type="PANTHER" id="PTHR30118">
    <property type="entry name" value="HTH-TYPE TRANSCRIPTIONAL REGULATOR LEUO-RELATED"/>
    <property type="match status" value="1"/>
</dbReference>
<dbReference type="InterPro" id="IPR005119">
    <property type="entry name" value="LysR_subst-bd"/>
</dbReference>
<sequence>MRSIGPEAEDIARDGATITIAANFYERCLILPPLLRILRDEAPLLRVSVIPANFAPQRLLLERDCDLALTPMPVGREKLRSERLFDEHYACFVDPHSAIAREGLDLDHFASAQHLGIVYAEGWSPFWQADLARQGVAFDPVVRVPSFGGVERLIAGSELVLTAPARLGRIFGPSLTAISAPFDSRMQIRMVWSPLSDSSGRHRWLRAAIRRACAAMETGD</sequence>
<dbReference type="SUPFAM" id="SSF53850">
    <property type="entry name" value="Periplasmic binding protein-like II"/>
    <property type="match status" value="1"/>
</dbReference>
<name>A0A2U2CBE0_9RHOB</name>